<accession>A0A327NCQ6</accession>
<keyword evidence="3" id="KW-1185">Reference proteome</keyword>
<sequence>MVVEDDILITDEIFLLKPRQLDPQKIGFQNTTGFASPANTHFKRAIDLNDICIINKDATYFFKMTTEAMKGLEIRKGDRLIVDSEHDVVDDAIIISWVQGGYRVRQVKFCDHYLILYPANPEYTAIYVYEGDQFHFFGVVTYVIKGVLP</sequence>
<evidence type="ECO:0000313" key="3">
    <source>
        <dbReference type="Proteomes" id="UP000249016"/>
    </source>
</evidence>
<dbReference type="RefSeq" id="WP_111351259.1">
    <property type="nucleotide sequence ID" value="NZ_QLII01000003.1"/>
</dbReference>
<proteinExistence type="predicted"/>
<dbReference type="InterPro" id="IPR015927">
    <property type="entry name" value="Peptidase_S24_S26A/B/C"/>
</dbReference>
<dbReference type="EMBL" id="QLII01000003">
    <property type="protein sequence ID" value="RAI73030.1"/>
    <property type="molecule type" value="Genomic_DNA"/>
</dbReference>
<name>A0A327NCQ6_9BACT</name>
<gene>
    <name evidence="2" type="ORF">HMF3257_38600</name>
</gene>
<dbReference type="Proteomes" id="UP000249016">
    <property type="component" value="Unassembled WGS sequence"/>
</dbReference>
<dbReference type="AlphaFoldDB" id="A0A327NCQ6"/>
<evidence type="ECO:0000259" key="1">
    <source>
        <dbReference type="Pfam" id="PF00717"/>
    </source>
</evidence>
<dbReference type="CDD" id="cd06529">
    <property type="entry name" value="S24_LexA-like"/>
    <property type="match status" value="1"/>
</dbReference>
<feature type="domain" description="Peptidase S24/S26A/S26B/S26C" evidence="1">
    <location>
        <begin position="31"/>
        <end position="140"/>
    </location>
</feature>
<organism evidence="2 3">
    <name type="scientific">Spirosoma telluris</name>
    <dbReference type="NCBI Taxonomy" id="2183553"/>
    <lineage>
        <taxon>Bacteria</taxon>
        <taxon>Pseudomonadati</taxon>
        <taxon>Bacteroidota</taxon>
        <taxon>Cytophagia</taxon>
        <taxon>Cytophagales</taxon>
        <taxon>Cytophagaceae</taxon>
        <taxon>Spirosoma</taxon>
    </lineage>
</organism>
<dbReference type="OrthoDB" id="9787787at2"/>
<reference evidence="2 3" key="1">
    <citation type="submission" date="2018-06" db="EMBL/GenBank/DDBJ databases">
        <title>Spirosoma sp. HMF3257 Genome sequencing and assembly.</title>
        <authorList>
            <person name="Kang H."/>
            <person name="Cha I."/>
            <person name="Kim H."/>
            <person name="Kang J."/>
            <person name="Joh K."/>
        </authorList>
    </citation>
    <scope>NUCLEOTIDE SEQUENCE [LARGE SCALE GENOMIC DNA]</scope>
    <source>
        <strain evidence="2 3">HMF3257</strain>
    </source>
</reference>
<dbReference type="InterPro" id="IPR039418">
    <property type="entry name" value="LexA-like"/>
</dbReference>
<dbReference type="Gene3D" id="2.10.109.10">
    <property type="entry name" value="Umud Fragment, subunit A"/>
    <property type="match status" value="1"/>
</dbReference>
<dbReference type="Pfam" id="PF00717">
    <property type="entry name" value="Peptidase_S24"/>
    <property type="match status" value="1"/>
</dbReference>
<protein>
    <submittedName>
        <fullName evidence="2">Peptidase S24</fullName>
    </submittedName>
</protein>
<dbReference type="SUPFAM" id="SSF51306">
    <property type="entry name" value="LexA/Signal peptidase"/>
    <property type="match status" value="1"/>
</dbReference>
<comment type="caution">
    <text evidence="2">The sequence shown here is derived from an EMBL/GenBank/DDBJ whole genome shotgun (WGS) entry which is preliminary data.</text>
</comment>
<evidence type="ECO:0000313" key="2">
    <source>
        <dbReference type="EMBL" id="RAI73030.1"/>
    </source>
</evidence>
<dbReference type="InterPro" id="IPR036286">
    <property type="entry name" value="LexA/Signal_pep-like_sf"/>
</dbReference>